<dbReference type="Proteomes" id="UP000694240">
    <property type="component" value="Chromosome 11"/>
</dbReference>
<name>A0A8T1YUT3_9BRAS</name>
<evidence type="ECO:0000313" key="1">
    <source>
        <dbReference type="EMBL" id="KAG7550245.1"/>
    </source>
</evidence>
<keyword evidence="2" id="KW-1185">Reference proteome</keyword>
<organism evidence="1 2">
    <name type="scientific">Arabidopsis thaliana x Arabidopsis arenosa</name>
    <dbReference type="NCBI Taxonomy" id="1240361"/>
    <lineage>
        <taxon>Eukaryota</taxon>
        <taxon>Viridiplantae</taxon>
        <taxon>Streptophyta</taxon>
        <taxon>Embryophyta</taxon>
        <taxon>Tracheophyta</taxon>
        <taxon>Spermatophyta</taxon>
        <taxon>Magnoliopsida</taxon>
        <taxon>eudicotyledons</taxon>
        <taxon>Gunneridae</taxon>
        <taxon>Pentapetalae</taxon>
        <taxon>rosids</taxon>
        <taxon>malvids</taxon>
        <taxon>Brassicales</taxon>
        <taxon>Brassicaceae</taxon>
        <taxon>Camelineae</taxon>
        <taxon>Arabidopsis</taxon>
    </lineage>
</organism>
<accession>A0A8T1YUT3</accession>
<proteinExistence type="predicted"/>
<dbReference type="EMBL" id="JAEFBK010000011">
    <property type="protein sequence ID" value="KAG7550245.1"/>
    <property type="molecule type" value="Genomic_DNA"/>
</dbReference>
<evidence type="ECO:0000313" key="2">
    <source>
        <dbReference type="Proteomes" id="UP000694240"/>
    </source>
</evidence>
<dbReference type="AlphaFoldDB" id="A0A8T1YUT3"/>
<reference evidence="1 2" key="1">
    <citation type="submission" date="2020-12" db="EMBL/GenBank/DDBJ databases">
        <title>Concerted genomic and epigenomic changes stabilize Arabidopsis allopolyploids.</title>
        <authorList>
            <person name="Chen Z."/>
        </authorList>
    </citation>
    <scope>NUCLEOTIDE SEQUENCE [LARGE SCALE GENOMIC DNA]</scope>
    <source>
        <strain evidence="1">Allo738</strain>
        <tissue evidence="1">Leaf</tissue>
    </source>
</reference>
<gene>
    <name evidence="1" type="ORF">ISN45_Aa06g010500</name>
</gene>
<comment type="caution">
    <text evidence="1">The sequence shown here is derived from an EMBL/GenBank/DDBJ whole genome shotgun (WGS) entry which is preliminary data.</text>
</comment>
<protein>
    <submittedName>
        <fullName evidence="1">Uncharacterized protein</fullName>
    </submittedName>
</protein>
<sequence>MRLIPITCIDLALIQESLSNELYLVLILIGPNSSSYGIEYAAADMCELEGGTRQKKAWQFKRSSETGTGFICLDETTTCCNIHGVYEDDNK</sequence>